<accession>A0A6G1L159</accession>
<keyword evidence="4" id="KW-1185">Reference proteome</keyword>
<evidence type="ECO:0000259" key="2">
    <source>
        <dbReference type="Pfam" id="PF20684"/>
    </source>
</evidence>
<keyword evidence="1" id="KW-0472">Membrane</keyword>
<protein>
    <recommendedName>
        <fullName evidence="2">Rhodopsin domain-containing protein</fullName>
    </recommendedName>
</protein>
<dbReference type="InterPro" id="IPR049326">
    <property type="entry name" value="Rhodopsin_dom_fungi"/>
</dbReference>
<evidence type="ECO:0000313" key="3">
    <source>
        <dbReference type="EMBL" id="KAF2766661.1"/>
    </source>
</evidence>
<name>A0A6G1L159_9PEZI</name>
<feature type="transmembrane region" description="Helical" evidence="1">
    <location>
        <begin position="20"/>
        <end position="42"/>
    </location>
</feature>
<keyword evidence="1" id="KW-0812">Transmembrane</keyword>
<dbReference type="Proteomes" id="UP000799436">
    <property type="component" value="Unassembled WGS sequence"/>
</dbReference>
<dbReference type="Pfam" id="PF20684">
    <property type="entry name" value="Fung_rhodopsin"/>
    <property type="match status" value="1"/>
</dbReference>
<feature type="transmembrane region" description="Helical" evidence="1">
    <location>
        <begin position="167"/>
        <end position="191"/>
    </location>
</feature>
<evidence type="ECO:0000256" key="1">
    <source>
        <dbReference type="SAM" id="Phobius"/>
    </source>
</evidence>
<feature type="domain" description="Rhodopsin" evidence="2">
    <location>
        <begin position="38"/>
        <end position="150"/>
    </location>
</feature>
<organism evidence="3 4">
    <name type="scientific">Teratosphaeria nubilosa</name>
    <dbReference type="NCBI Taxonomy" id="161662"/>
    <lineage>
        <taxon>Eukaryota</taxon>
        <taxon>Fungi</taxon>
        <taxon>Dikarya</taxon>
        <taxon>Ascomycota</taxon>
        <taxon>Pezizomycotina</taxon>
        <taxon>Dothideomycetes</taxon>
        <taxon>Dothideomycetidae</taxon>
        <taxon>Mycosphaerellales</taxon>
        <taxon>Teratosphaeriaceae</taxon>
        <taxon>Teratosphaeria</taxon>
    </lineage>
</organism>
<dbReference type="OrthoDB" id="5273647at2759"/>
<feature type="transmembrane region" description="Helical" evidence="1">
    <location>
        <begin position="132"/>
        <end position="155"/>
    </location>
</feature>
<sequence length="239" mass="25941">MPYPTKLGFAGRKGVSSAEKILVTLAFEHTVVVLCLVIRLSMRWPWRKRLARDDIFALAAKTFAVCNAIALIVGVQHGLGRDASELSNKHISDVRTSILAATLAFVLAATFALLSTVHVLCRIPVKRRDRLVLKILSICTIAWGVAGLIVGGVFLSRRNTPGNQYSAFFALGVLDVLLQIAAFVAAVVVTLPLQSKKQQARVLLSLSPVVLYDQSVQERPPCALFQNISSPSRNPMPAS</sequence>
<proteinExistence type="predicted"/>
<gene>
    <name evidence="3" type="ORF">EJ03DRAFT_175453</name>
</gene>
<dbReference type="AlphaFoldDB" id="A0A6G1L159"/>
<evidence type="ECO:0000313" key="4">
    <source>
        <dbReference type="Proteomes" id="UP000799436"/>
    </source>
</evidence>
<feature type="transmembrane region" description="Helical" evidence="1">
    <location>
        <begin position="54"/>
        <end position="78"/>
    </location>
</feature>
<dbReference type="EMBL" id="ML995868">
    <property type="protein sequence ID" value="KAF2766661.1"/>
    <property type="molecule type" value="Genomic_DNA"/>
</dbReference>
<feature type="transmembrane region" description="Helical" evidence="1">
    <location>
        <begin position="98"/>
        <end position="120"/>
    </location>
</feature>
<keyword evidence="1" id="KW-1133">Transmembrane helix</keyword>
<reference evidence="3" key="1">
    <citation type="journal article" date="2020" name="Stud. Mycol.">
        <title>101 Dothideomycetes genomes: a test case for predicting lifestyles and emergence of pathogens.</title>
        <authorList>
            <person name="Haridas S."/>
            <person name="Albert R."/>
            <person name="Binder M."/>
            <person name="Bloem J."/>
            <person name="Labutti K."/>
            <person name="Salamov A."/>
            <person name="Andreopoulos B."/>
            <person name="Baker S."/>
            <person name="Barry K."/>
            <person name="Bills G."/>
            <person name="Bluhm B."/>
            <person name="Cannon C."/>
            <person name="Castanera R."/>
            <person name="Culley D."/>
            <person name="Daum C."/>
            <person name="Ezra D."/>
            <person name="Gonzalez J."/>
            <person name="Henrissat B."/>
            <person name="Kuo A."/>
            <person name="Liang C."/>
            <person name="Lipzen A."/>
            <person name="Lutzoni F."/>
            <person name="Magnuson J."/>
            <person name="Mondo S."/>
            <person name="Nolan M."/>
            <person name="Ohm R."/>
            <person name="Pangilinan J."/>
            <person name="Park H.-J."/>
            <person name="Ramirez L."/>
            <person name="Alfaro M."/>
            <person name="Sun H."/>
            <person name="Tritt A."/>
            <person name="Yoshinaga Y."/>
            <person name="Zwiers L.-H."/>
            <person name="Turgeon B."/>
            <person name="Goodwin S."/>
            <person name="Spatafora J."/>
            <person name="Crous P."/>
            <person name="Grigoriev I."/>
        </authorList>
    </citation>
    <scope>NUCLEOTIDE SEQUENCE</scope>
    <source>
        <strain evidence="3">CBS 116005</strain>
    </source>
</reference>